<reference evidence="1" key="1">
    <citation type="submission" date="2018-02" db="EMBL/GenBank/DDBJ databases">
        <title>Rhizophora mucronata_Transcriptome.</title>
        <authorList>
            <person name="Meera S.P."/>
            <person name="Sreeshan A."/>
            <person name="Augustine A."/>
        </authorList>
    </citation>
    <scope>NUCLEOTIDE SEQUENCE</scope>
    <source>
        <tissue evidence="1">Leaf</tissue>
    </source>
</reference>
<dbReference type="AlphaFoldDB" id="A0A2P2N804"/>
<accession>A0A2P2N804</accession>
<name>A0A2P2N804_RHIMU</name>
<organism evidence="1">
    <name type="scientific">Rhizophora mucronata</name>
    <name type="common">Asiatic mangrove</name>
    <dbReference type="NCBI Taxonomy" id="61149"/>
    <lineage>
        <taxon>Eukaryota</taxon>
        <taxon>Viridiplantae</taxon>
        <taxon>Streptophyta</taxon>
        <taxon>Embryophyta</taxon>
        <taxon>Tracheophyta</taxon>
        <taxon>Spermatophyta</taxon>
        <taxon>Magnoliopsida</taxon>
        <taxon>eudicotyledons</taxon>
        <taxon>Gunneridae</taxon>
        <taxon>Pentapetalae</taxon>
        <taxon>rosids</taxon>
        <taxon>fabids</taxon>
        <taxon>Malpighiales</taxon>
        <taxon>Rhizophoraceae</taxon>
        <taxon>Rhizophora</taxon>
    </lineage>
</organism>
<sequence>MYKIEHLSHYCVQSKFHRVENQILNVKPKAPYLPSNI</sequence>
<dbReference type="EMBL" id="GGEC01058096">
    <property type="protein sequence ID" value="MBX38580.1"/>
    <property type="molecule type" value="Transcribed_RNA"/>
</dbReference>
<protein>
    <submittedName>
        <fullName evidence="1">Uncharacterized protein</fullName>
    </submittedName>
</protein>
<evidence type="ECO:0000313" key="1">
    <source>
        <dbReference type="EMBL" id="MBX38580.1"/>
    </source>
</evidence>
<proteinExistence type="predicted"/>